<dbReference type="InterPro" id="IPR006674">
    <property type="entry name" value="HD_domain"/>
</dbReference>
<comment type="caution">
    <text evidence="4">The sequence shown here is derived from an EMBL/GenBank/DDBJ whole genome shotgun (WGS) entry which is preliminary data.</text>
</comment>
<gene>
    <name evidence="4" type="ORF">E6K72_09125</name>
</gene>
<feature type="transmembrane region" description="Helical" evidence="1">
    <location>
        <begin position="108"/>
        <end position="130"/>
    </location>
</feature>
<feature type="domain" description="HD-GYP" evidence="3">
    <location>
        <begin position="229"/>
        <end position="425"/>
    </location>
</feature>
<keyword evidence="1" id="KW-0472">Membrane</keyword>
<dbReference type="InterPro" id="IPR037522">
    <property type="entry name" value="HD_GYP_dom"/>
</dbReference>
<feature type="transmembrane region" description="Helical" evidence="1">
    <location>
        <begin position="184"/>
        <end position="204"/>
    </location>
</feature>
<name>A0A538SM16_UNCEI</name>
<protein>
    <submittedName>
        <fullName evidence="4">HD domain-containing protein</fullName>
    </submittedName>
</protein>
<dbReference type="PANTHER" id="PTHR45228:SF4">
    <property type="entry name" value="LIPOPROTEIN"/>
    <property type="match status" value="1"/>
</dbReference>
<feature type="transmembrane region" description="Helical" evidence="1">
    <location>
        <begin position="142"/>
        <end position="164"/>
    </location>
</feature>
<evidence type="ECO:0000313" key="5">
    <source>
        <dbReference type="Proteomes" id="UP000317716"/>
    </source>
</evidence>
<proteinExistence type="predicted"/>
<dbReference type="Proteomes" id="UP000317716">
    <property type="component" value="Unassembled WGS sequence"/>
</dbReference>
<evidence type="ECO:0000259" key="3">
    <source>
        <dbReference type="PROSITE" id="PS51832"/>
    </source>
</evidence>
<evidence type="ECO:0000256" key="1">
    <source>
        <dbReference type="SAM" id="Phobius"/>
    </source>
</evidence>
<dbReference type="PANTHER" id="PTHR45228">
    <property type="entry name" value="CYCLIC DI-GMP PHOSPHODIESTERASE TM_0186-RELATED"/>
    <property type="match status" value="1"/>
</dbReference>
<dbReference type="AlphaFoldDB" id="A0A538SM16"/>
<dbReference type="PROSITE" id="PS51832">
    <property type="entry name" value="HD_GYP"/>
    <property type="match status" value="1"/>
</dbReference>
<accession>A0A538SM16</accession>
<dbReference type="PROSITE" id="PS51831">
    <property type="entry name" value="HD"/>
    <property type="match status" value="1"/>
</dbReference>
<reference evidence="4 5" key="1">
    <citation type="journal article" date="2019" name="Nat. Microbiol.">
        <title>Mediterranean grassland soil C-N compound turnover is dependent on rainfall and depth, and is mediated by genomically divergent microorganisms.</title>
        <authorList>
            <person name="Diamond S."/>
            <person name="Andeer P.F."/>
            <person name="Li Z."/>
            <person name="Crits-Christoph A."/>
            <person name="Burstein D."/>
            <person name="Anantharaman K."/>
            <person name="Lane K.R."/>
            <person name="Thomas B.C."/>
            <person name="Pan C."/>
            <person name="Northen T.R."/>
            <person name="Banfield J.F."/>
        </authorList>
    </citation>
    <scope>NUCLEOTIDE SEQUENCE [LARGE SCALE GENOMIC DNA]</scope>
    <source>
        <strain evidence="4">WS_2</strain>
    </source>
</reference>
<dbReference type="SUPFAM" id="SSF109604">
    <property type="entry name" value="HD-domain/PDEase-like"/>
    <property type="match status" value="1"/>
</dbReference>
<keyword evidence="1" id="KW-1133">Transmembrane helix</keyword>
<evidence type="ECO:0000259" key="2">
    <source>
        <dbReference type="PROSITE" id="PS51831"/>
    </source>
</evidence>
<dbReference type="Gene3D" id="1.10.3210.10">
    <property type="entry name" value="Hypothetical protein af1432"/>
    <property type="match status" value="1"/>
</dbReference>
<evidence type="ECO:0000313" key="4">
    <source>
        <dbReference type="EMBL" id="TMQ52420.1"/>
    </source>
</evidence>
<dbReference type="InterPro" id="IPR052020">
    <property type="entry name" value="Cyclic_di-GMP/3'3'-cGAMP_PDE"/>
</dbReference>
<dbReference type="Pfam" id="PF13487">
    <property type="entry name" value="HD_5"/>
    <property type="match status" value="1"/>
</dbReference>
<organism evidence="4 5">
    <name type="scientific">Eiseniibacteriota bacterium</name>
    <dbReference type="NCBI Taxonomy" id="2212470"/>
    <lineage>
        <taxon>Bacteria</taxon>
        <taxon>Candidatus Eiseniibacteriota</taxon>
    </lineage>
</organism>
<dbReference type="CDD" id="cd00077">
    <property type="entry name" value="HDc"/>
    <property type="match status" value="1"/>
</dbReference>
<keyword evidence="1" id="KW-0812">Transmembrane</keyword>
<dbReference type="EMBL" id="VBOS01000322">
    <property type="protein sequence ID" value="TMQ52420.1"/>
    <property type="molecule type" value="Genomic_DNA"/>
</dbReference>
<feature type="transmembrane region" description="Helical" evidence="1">
    <location>
        <begin position="75"/>
        <end position="96"/>
    </location>
</feature>
<feature type="transmembrane region" description="Helical" evidence="1">
    <location>
        <begin position="12"/>
        <end position="31"/>
    </location>
</feature>
<dbReference type="SMART" id="SM00471">
    <property type="entry name" value="HDc"/>
    <property type="match status" value="1"/>
</dbReference>
<feature type="domain" description="HD" evidence="2">
    <location>
        <begin position="251"/>
        <end position="374"/>
    </location>
</feature>
<dbReference type="InterPro" id="IPR006675">
    <property type="entry name" value="HDIG_dom"/>
</dbReference>
<dbReference type="NCBIfam" id="TIGR00277">
    <property type="entry name" value="HDIG"/>
    <property type="match status" value="1"/>
</dbReference>
<sequence>MTSTEALRHRGLFVFYYALVVLSAAGLLLHFTPHVTRHPLLVPGMVLLLMLMADAKPVPLPSGGYATASGLFDLPSLVVLGPVYTAWLSLASTLVNEGLIQRRPAIRVIHNLAIFTLTCFAAAWGFALAGGRVGTMAFPRDLPALLACGAAYFATNSVLVSTVIGLTSGPSPWRVWQSNFQRGIFHHLSFIALGSLVVVVYFYVGPWALVLFGVPFLVARHSFGLYMEIKSDLKDFVRALTEVLEEIDPYTRHHSVRVSQYAVRLARGLRLSEREVEEVEYAALVHDLGKIGPQHQHILQKPGTLSHEEQRTLRAHPAAGADIVARVRALRRAAEIVRSHHERPDGLGYPYGLKTCDVPVGARILNVADAFDAMTSDRPYRRALSLEAALFELERGACTQFDGEVVACLTRLHGQGRFALLPSPTSEDLLLLRIQPLRARG</sequence>
<dbReference type="InterPro" id="IPR003607">
    <property type="entry name" value="HD/PDEase_dom"/>
</dbReference>